<dbReference type="InterPro" id="IPR004027">
    <property type="entry name" value="SEC_C_motif"/>
</dbReference>
<evidence type="ECO:0000313" key="3">
    <source>
        <dbReference type="RefSeq" id="WP_028312534.1"/>
    </source>
</evidence>
<feature type="region of interest" description="Disordered" evidence="1">
    <location>
        <begin position="222"/>
        <end position="255"/>
    </location>
</feature>
<dbReference type="InterPro" id="IPR011978">
    <property type="entry name" value="YgfB-like"/>
</dbReference>
<evidence type="ECO:0000313" key="2">
    <source>
        <dbReference type="Proteomes" id="UP000675920"/>
    </source>
</evidence>
<dbReference type="InterPro" id="IPR036255">
    <property type="entry name" value="YgfB-like_sf"/>
</dbReference>
<sequence length="255" mass="28217">MTDTTPLSPLSDADCQRLDELLATLRDRGLDAPDVEFTDGLIAGVVAHPSTIDVSEWIAALIGIDPEDEIPFESDEERAEFIELLDRRHALVAAALANDPDTAQDGDLLDPLIFEPAEGEEDAPLLGEYWAEGFLAAYDVWEDEVFEQLDEEESAYLEDRLADFVELLSPEALGMSEDAAEDDDDLGHEHVDRTDPATRDLDIGRAIWSAHALRRFWATRAAKPKTVRKADEPGRNDPCPCGSGRKYKKCHGAEQ</sequence>
<dbReference type="Proteomes" id="UP000675920">
    <property type="component" value="Unplaced"/>
</dbReference>
<dbReference type="Gene3D" id="3.10.450.50">
    <property type="match status" value="1"/>
</dbReference>
<reference evidence="3" key="2">
    <citation type="submission" date="2025-08" db="UniProtKB">
        <authorList>
            <consortium name="RefSeq"/>
        </authorList>
    </citation>
    <scope>IDENTIFICATION</scope>
</reference>
<dbReference type="RefSeq" id="WP_028312534.1">
    <property type="nucleotide sequence ID" value="NZ_KI519499.1"/>
</dbReference>
<organism evidence="2 3">
    <name type="scientific">Derxia gummosa DSM 723</name>
    <dbReference type="NCBI Taxonomy" id="1121388"/>
    <lineage>
        <taxon>Bacteria</taxon>
        <taxon>Pseudomonadati</taxon>
        <taxon>Pseudomonadota</taxon>
        <taxon>Betaproteobacteria</taxon>
        <taxon>Burkholderiales</taxon>
        <taxon>Alcaligenaceae</taxon>
        <taxon>Derxia</taxon>
    </lineage>
</organism>
<feature type="compositionally biased region" description="Basic residues" evidence="1">
    <location>
        <begin position="245"/>
        <end position="255"/>
    </location>
</feature>
<name>A0A8B6X774_9BURK</name>
<dbReference type="SUPFAM" id="SSF101327">
    <property type="entry name" value="YgfB-like"/>
    <property type="match status" value="1"/>
</dbReference>
<proteinExistence type="predicted"/>
<dbReference type="PANTHER" id="PTHR33747">
    <property type="entry name" value="UPF0225 PROTEIN SCO1677"/>
    <property type="match status" value="1"/>
</dbReference>
<protein>
    <submittedName>
        <fullName evidence="3">UPF0149 family protein</fullName>
    </submittedName>
</protein>
<dbReference type="Pfam" id="PF03695">
    <property type="entry name" value="UPF0149"/>
    <property type="match status" value="1"/>
</dbReference>
<evidence type="ECO:0000256" key="1">
    <source>
        <dbReference type="SAM" id="MobiDB-lite"/>
    </source>
</evidence>
<accession>A0A8B6X774</accession>
<dbReference type="AlphaFoldDB" id="A0A8B6X774"/>
<dbReference type="Pfam" id="PF02810">
    <property type="entry name" value="SEC-C"/>
    <property type="match status" value="1"/>
</dbReference>
<reference evidence="3" key="1">
    <citation type="journal article" date="2004" name="Proteins">
        <title>X-ray structure of HI0817 from Haemophilus influenzae: protein of unknown function with a novel fold.</title>
        <authorList>
            <person name="Galkin A."/>
            <person name="Sarikaya E."/>
            <person name="Lehmann C."/>
            <person name="Howard A."/>
            <person name="Herzberg O."/>
        </authorList>
    </citation>
    <scope>NUCLEOTIDE SEQUENCE</scope>
</reference>
<keyword evidence="2" id="KW-1185">Reference proteome</keyword>
<dbReference type="OrthoDB" id="570299at2"/>
<dbReference type="SUPFAM" id="SSF103642">
    <property type="entry name" value="Sec-C motif"/>
    <property type="match status" value="1"/>
</dbReference>
<dbReference type="PANTHER" id="PTHR33747:SF1">
    <property type="entry name" value="ADENYLATE CYCLASE-ASSOCIATED CAP C-TERMINAL DOMAIN-CONTAINING PROTEIN"/>
    <property type="match status" value="1"/>
</dbReference>
<dbReference type="NCBIfam" id="TIGR02292">
    <property type="entry name" value="ygfB_yecA"/>
    <property type="match status" value="1"/>
</dbReference>